<gene>
    <name evidence="2" type="ORF">Bca52824_065009</name>
</gene>
<dbReference type="OrthoDB" id="1938625at2759"/>
<organism evidence="2 3">
    <name type="scientific">Brassica carinata</name>
    <name type="common">Ethiopian mustard</name>
    <name type="synonym">Abyssinian cabbage</name>
    <dbReference type="NCBI Taxonomy" id="52824"/>
    <lineage>
        <taxon>Eukaryota</taxon>
        <taxon>Viridiplantae</taxon>
        <taxon>Streptophyta</taxon>
        <taxon>Embryophyta</taxon>
        <taxon>Tracheophyta</taxon>
        <taxon>Spermatophyta</taxon>
        <taxon>Magnoliopsida</taxon>
        <taxon>eudicotyledons</taxon>
        <taxon>Gunneridae</taxon>
        <taxon>Pentapetalae</taxon>
        <taxon>rosids</taxon>
        <taxon>malvids</taxon>
        <taxon>Brassicales</taxon>
        <taxon>Brassicaceae</taxon>
        <taxon>Brassiceae</taxon>
        <taxon>Brassica</taxon>
    </lineage>
</organism>
<reference evidence="2 3" key="1">
    <citation type="submission" date="2020-02" db="EMBL/GenBank/DDBJ databases">
        <authorList>
            <person name="Ma Q."/>
            <person name="Huang Y."/>
            <person name="Song X."/>
            <person name="Pei D."/>
        </authorList>
    </citation>
    <scope>NUCLEOTIDE SEQUENCE [LARGE SCALE GENOMIC DNA]</scope>
    <source>
        <strain evidence="2">Sxm20200214</strain>
        <tissue evidence="2">Leaf</tissue>
    </source>
</reference>
<keyword evidence="3" id="KW-1185">Reference proteome</keyword>
<evidence type="ECO:0000313" key="3">
    <source>
        <dbReference type="Proteomes" id="UP000886595"/>
    </source>
</evidence>
<name>A0A8X7QHH2_BRACI</name>
<sequence length="118" mass="13849">MITKVKELHVELETNVHDGVLWKRREDEYGREFSTVATWEQIRCRRPTFQGMHLSLGWQLKIGSQHDAKCDLGDRFNCCMFCGEPDETRDHLFFACPYTYTLWLQVIGTLLQPEPSPD</sequence>
<dbReference type="Proteomes" id="UP000886595">
    <property type="component" value="Unassembled WGS sequence"/>
</dbReference>
<dbReference type="AlphaFoldDB" id="A0A8X7QHH2"/>
<comment type="caution">
    <text evidence="2">The sequence shown here is derived from an EMBL/GenBank/DDBJ whole genome shotgun (WGS) entry which is preliminary data.</text>
</comment>
<evidence type="ECO:0000259" key="1">
    <source>
        <dbReference type="Pfam" id="PF13966"/>
    </source>
</evidence>
<dbReference type="EMBL" id="JAAMPC010000013">
    <property type="protein sequence ID" value="KAG2270454.1"/>
    <property type="molecule type" value="Genomic_DNA"/>
</dbReference>
<protein>
    <recommendedName>
        <fullName evidence="1">Reverse transcriptase zinc-binding domain-containing protein</fullName>
    </recommendedName>
</protein>
<dbReference type="Pfam" id="PF13966">
    <property type="entry name" value="zf-RVT"/>
    <property type="match status" value="1"/>
</dbReference>
<evidence type="ECO:0000313" key="2">
    <source>
        <dbReference type="EMBL" id="KAG2270454.1"/>
    </source>
</evidence>
<dbReference type="InterPro" id="IPR026960">
    <property type="entry name" value="RVT-Znf"/>
</dbReference>
<proteinExistence type="predicted"/>
<accession>A0A8X7QHH2</accession>
<feature type="domain" description="Reverse transcriptase zinc-binding" evidence="1">
    <location>
        <begin position="78"/>
        <end position="103"/>
    </location>
</feature>